<evidence type="ECO:0000256" key="1">
    <source>
        <dbReference type="SAM" id="Phobius"/>
    </source>
</evidence>
<sequence length="52" mass="5613">MGRWTKVLIGGAVIVFIASLAIGVGLFKWQGVSYEFVRDSGPSPRLGPLMHP</sequence>
<evidence type="ECO:0000313" key="3">
    <source>
        <dbReference type="Proteomes" id="UP000183487"/>
    </source>
</evidence>
<reference evidence="3" key="1">
    <citation type="submission" date="2016-10" db="EMBL/GenBank/DDBJ databases">
        <authorList>
            <person name="Varghese N."/>
        </authorList>
    </citation>
    <scope>NUCLEOTIDE SEQUENCE [LARGE SCALE GENOMIC DNA]</scope>
    <source>
        <strain evidence="3">GAS106B</strain>
    </source>
</reference>
<evidence type="ECO:0000313" key="2">
    <source>
        <dbReference type="EMBL" id="SDR55020.1"/>
    </source>
</evidence>
<keyword evidence="1" id="KW-0472">Membrane</keyword>
<feature type="transmembrane region" description="Helical" evidence="1">
    <location>
        <begin position="7"/>
        <end position="27"/>
    </location>
</feature>
<keyword evidence="1" id="KW-0812">Transmembrane</keyword>
<protein>
    <submittedName>
        <fullName evidence="2">Uncharacterized protein</fullName>
    </submittedName>
</protein>
<name>A0A1H1JZ14_9BURK</name>
<dbReference type="AlphaFoldDB" id="A0A1H1JZ14"/>
<organism evidence="2 3">
    <name type="scientific">Paraburkholderia fungorum</name>
    <dbReference type="NCBI Taxonomy" id="134537"/>
    <lineage>
        <taxon>Bacteria</taxon>
        <taxon>Pseudomonadati</taxon>
        <taxon>Pseudomonadota</taxon>
        <taxon>Betaproteobacteria</taxon>
        <taxon>Burkholderiales</taxon>
        <taxon>Burkholderiaceae</taxon>
        <taxon>Paraburkholderia</taxon>
    </lineage>
</organism>
<gene>
    <name evidence="2" type="ORF">SAMN05443245_7567</name>
</gene>
<accession>A0A1H1JZ14</accession>
<dbReference type="EMBL" id="FNKP01000004">
    <property type="protein sequence ID" value="SDR55020.1"/>
    <property type="molecule type" value="Genomic_DNA"/>
</dbReference>
<dbReference type="Proteomes" id="UP000183487">
    <property type="component" value="Unassembled WGS sequence"/>
</dbReference>
<proteinExistence type="predicted"/>
<keyword evidence="3" id="KW-1185">Reference proteome</keyword>
<keyword evidence="1" id="KW-1133">Transmembrane helix</keyword>